<dbReference type="Gene3D" id="3.30.930.10">
    <property type="entry name" value="Bira Bifunctional Protein, Domain 2"/>
    <property type="match status" value="1"/>
</dbReference>
<dbReference type="AlphaFoldDB" id="A0A072VF76"/>
<evidence type="ECO:0000259" key="1">
    <source>
        <dbReference type="Pfam" id="PF13393"/>
    </source>
</evidence>
<sequence length="322" mass="35539">MGILDSSGIEALNCLSCCITIEKILLRVGNIFINKIWEQIRSKASLTPIKLNHRKLLDGMMQICGVHPEKFRTTCSSIDKLDKKSFKHIRKEMVEEKGLTSETADRIGTFTNEKGHSLTLLRRLKQEGSAFLENAGSVIFDLSLARGLDYYTGVIFEAVLKGGAQVGSIAAGGRYDNLIGMFGVKKNGSNKEVPAVGLSLGIERVFAILMEQHQNQMCPTICDQILGSVDVSNMDISTFVLRVPTKYSTESSATPAMLIQLSLHLLSSQVRYEDFPRWSQRNPNPCFTALVAHISNSSACLYQSFALGPWAIDFGASDHVTW</sequence>
<reference evidence="2 4" key="1">
    <citation type="journal article" date="2011" name="Nature">
        <title>The Medicago genome provides insight into the evolution of rhizobial symbioses.</title>
        <authorList>
            <person name="Young N.D."/>
            <person name="Debelle F."/>
            <person name="Oldroyd G.E."/>
            <person name="Geurts R."/>
            <person name="Cannon S.B."/>
            <person name="Udvardi M.K."/>
            <person name="Benedito V.A."/>
            <person name="Mayer K.F."/>
            <person name="Gouzy J."/>
            <person name="Schoof H."/>
            <person name="Van de Peer Y."/>
            <person name="Proost S."/>
            <person name="Cook D.R."/>
            <person name="Meyers B.C."/>
            <person name="Spannagl M."/>
            <person name="Cheung F."/>
            <person name="De Mita S."/>
            <person name="Krishnakumar V."/>
            <person name="Gundlach H."/>
            <person name="Zhou S."/>
            <person name="Mudge J."/>
            <person name="Bharti A.K."/>
            <person name="Murray J.D."/>
            <person name="Naoumkina M.A."/>
            <person name="Rosen B."/>
            <person name="Silverstein K.A."/>
            <person name="Tang H."/>
            <person name="Rombauts S."/>
            <person name="Zhao P.X."/>
            <person name="Zhou P."/>
            <person name="Barbe V."/>
            <person name="Bardou P."/>
            <person name="Bechner M."/>
            <person name="Bellec A."/>
            <person name="Berger A."/>
            <person name="Berges H."/>
            <person name="Bidwell S."/>
            <person name="Bisseling T."/>
            <person name="Choisne N."/>
            <person name="Couloux A."/>
            <person name="Denny R."/>
            <person name="Deshpande S."/>
            <person name="Dai X."/>
            <person name="Doyle J.J."/>
            <person name="Dudez A.M."/>
            <person name="Farmer A.D."/>
            <person name="Fouteau S."/>
            <person name="Franken C."/>
            <person name="Gibelin C."/>
            <person name="Gish J."/>
            <person name="Goldstein S."/>
            <person name="Gonzalez A.J."/>
            <person name="Green P.J."/>
            <person name="Hallab A."/>
            <person name="Hartog M."/>
            <person name="Hua A."/>
            <person name="Humphray S.J."/>
            <person name="Jeong D.H."/>
            <person name="Jing Y."/>
            <person name="Jocker A."/>
            <person name="Kenton S.M."/>
            <person name="Kim D.J."/>
            <person name="Klee K."/>
            <person name="Lai H."/>
            <person name="Lang C."/>
            <person name="Lin S."/>
            <person name="Macmil S.L."/>
            <person name="Magdelenat G."/>
            <person name="Matthews L."/>
            <person name="McCorrison J."/>
            <person name="Monaghan E.L."/>
            <person name="Mun J.H."/>
            <person name="Najar F.Z."/>
            <person name="Nicholson C."/>
            <person name="Noirot C."/>
            <person name="O'Bleness M."/>
            <person name="Paule C.R."/>
            <person name="Poulain J."/>
            <person name="Prion F."/>
            <person name="Qin B."/>
            <person name="Qu C."/>
            <person name="Retzel E.F."/>
            <person name="Riddle C."/>
            <person name="Sallet E."/>
            <person name="Samain S."/>
            <person name="Samson N."/>
            <person name="Sanders I."/>
            <person name="Saurat O."/>
            <person name="Scarpelli C."/>
            <person name="Schiex T."/>
            <person name="Segurens B."/>
            <person name="Severin A.J."/>
            <person name="Sherrier D.J."/>
            <person name="Shi R."/>
            <person name="Sims S."/>
            <person name="Singer S.R."/>
            <person name="Sinharoy S."/>
            <person name="Sterck L."/>
            <person name="Viollet A."/>
            <person name="Wang B.B."/>
            <person name="Wang K."/>
            <person name="Wang M."/>
            <person name="Wang X."/>
            <person name="Warfsmann J."/>
            <person name="Weissenbach J."/>
            <person name="White D.D."/>
            <person name="White J.D."/>
            <person name="Wiley G.B."/>
            <person name="Wincker P."/>
            <person name="Xing Y."/>
            <person name="Yang L."/>
            <person name="Yao Z."/>
            <person name="Ying F."/>
            <person name="Zhai J."/>
            <person name="Zhou L."/>
            <person name="Zuber A."/>
            <person name="Denarie J."/>
            <person name="Dixon R.A."/>
            <person name="May G.D."/>
            <person name="Schwartz D.C."/>
            <person name="Rogers J."/>
            <person name="Quetier F."/>
            <person name="Town C.D."/>
            <person name="Roe B.A."/>
        </authorList>
    </citation>
    <scope>NUCLEOTIDE SEQUENCE [LARGE SCALE GENOMIC DNA]</scope>
    <source>
        <strain evidence="2">A17</strain>
        <strain evidence="3 4">cv. Jemalong A17</strain>
    </source>
</reference>
<dbReference type="GO" id="GO:0005739">
    <property type="term" value="C:mitochondrion"/>
    <property type="evidence" value="ECO:0000318"/>
    <property type="project" value="GO_Central"/>
</dbReference>
<reference evidence="2 4" key="2">
    <citation type="journal article" date="2014" name="BMC Genomics">
        <title>An improved genome release (version Mt4.0) for the model legume Medicago truncatula.</title>
        <authorList>
            <person name="Tang H."/>
            <person name="Krishnakumar V."/>
            <person name="Bidwell S."/>
            <person name="Rosen B."/>
            <person name="Chan A."/>
            <person name="Zhou S."/>
            <person name="Gentzbittel L."/>
            <person name="Childs K.L."/>
            <person name="Yandell M."/>
            <person name="Gundlach H."/>
            <person name="Mayer K.F."/>
            <person name="Schwartz D.C."/>
            <person name="Town C.D."/>
        </authorList>
    </citation>
    <scope>GENOME REANNOTATION</scope>
    <source>
        <strain evidence="2">A17</strain>
        <strain evidence="3 4">cv. Jemalong A17</strain>
    </source>
</reference>
<dbReference type="PANTHER" id="PTHR11476">
    <property type="entry name" value="HISTIDYL-TRNA SYNTHETASE"/>
    <property type="match status" value="1"/>
</dbReference>
<name>A0A072VF76_MEDTR</name>
<keyword evidence="4" id="KW-1185">Reference proteome</keyword>
<dbReference type="EMBL" id="CM001217">
    <property type="protein sequence ID" value="KEH40103.1"/>
    <property type="molecule type" value="Genomic_DNA"/>
</dbReference>
<feature type="domain" description="Class II Histidinyl-tRNA synthetase (HisRS)-like catalytic core" evidence="1">
    <location>
        <begin position="50"/>
        <end position="205"/>
    </location>
</feature>
<proteinExistence type="predicted"/>
<dbReference type="InterPro" id="IPR045864">
    <property type="entry name" value="aa-tRNA-synth_II/BPL/LPL"/>
</dbReference>
<dbReference type="GO" id="GO:0003723">
    <property type="term" value="F:RNA binding"/>
    <property type="evidence" value="ECO:0000318"/>
    <property type="project" value="GO_Central"/>
</dbReference>
<gene>
    <name evidence="2" type="ordered locus">MTR_1g022010</name>
</gene>
<organism evidence="2 4">
    <name type="scientific">Medicago truncatula</name>
    <name type="common">Barrel medic</name>
    <name type="synonym">Medicago tribuloides</name>
    <dbReference type="NCBI Taxonomy" id="3880"/>
    <lineage>
        <taxon>Eukaryota</taxon>
        <taxon>Viridiplantae</taxon>
        <taxon>Streptophyta</taxon>
        <taxon>Embryophyta</taxon>
        <taxon>Tracheophyta</taxon>
        <taxon>Spermatophyta</taxon>
        <taxon>Magnoliopsida</taxon>
        <taxon>eudicotyledons</taxon>
        <taxon>Gunneridae</taxon>
        <taxon>Pentapetalae</taxon>
        <taxon>rosids</taxon>
        <taxon>fabids</taxon>
        <taxon>Fabales</taxon>
        <taxon>Fabaceae</taxon>
        <taxon>Papilionoideae</taxon>
        <taxon>50 kb inversion clade</taxon>
        <taxon>NPAAA clade</taxon>
        <taxon>Hologalegina</taxon>
        <taxon>IRL clade</taxon>
        <taxon>Trifolieae</taxon>
        <taxon>Medicago</taxon>
    </lineage>
</organism>
<evidence type="ECO:0000313" key="3">
    <source>
        <dbReference type="EnsemblPlants" id="KEH40103"/>
    </source>
</evidence>
<dbReference type="GO" id="GO:0032543">
    <property type="term" value="P:mitochondrial translation"/>
    <property type="evidence" value="ECO:0000318"/>
    <property type="project" value="GO_Central"/>
</dbReference>
<reference evidence="3" key="3">
    <citation type="submission" date="2015-04" db="UniProtKB">
        <authorList>
            <consortium name="EnsemblPlants"/>
        </authorList>
    </citation>
    <scope>IDENTIFICATION</scope>
    <source>
        <strain evidence="3">cv. Jemalong A17</strain>
    </source>
</reference>
<accession>A0A072VF76</accession>
<protein>
    <submittedName>
        <fullName evidence="2">Histidine-tRNA ligase</fullName>
    </submittedName>
</protein>
<dbReference type="STRING" id="3880.A0A072VF76"/>
<dbReference type="SUPFAM" id="SSF55681">
    <property type="entry name" value="Class II aaRS and biotin synthetases"/>
    <property type="match status" value="1"/>
</dbReference>
<dbReference type="Pfam" id="PF13393">
    <property type="entry name" value="tRNA-synt_His"/>
    <property type="match status" value="1"/>
</dbReference>
<dbReference type="GO" id="GO:0005829">
    <property type="term" value="C:cytosol"/>
    <property type="evidence" value="ECO:0000318"/>
    <property type="project" value="GO_Central"/>
</dbReference>
<evidence type="ECO:0000313" key="2">
    <source>
        <dbReference type="EMBL" id="KEH40103.1"/>
    </source>
</evidence>
<dbReference type="InterPro" id="IPR041715">
    <property type="entry name" value="HisRS-like_core"/>
</dbReference>
<dbReference type="GO" id="GO:0006427">
    <property type="term" value="P:histidyl-tRNA aminoacylation"/>
    <property type="evidence" value="ECO:0000318"/>
    <property type="project" value="GO_Central"/>
</dbReference>
<dbReference type="GO" id="GO:0004821">
    <property type="term" value="F:histidine-tRNA ligase activity"/>
    <property type="evidence" value="ECO:0000318"/>
    <property type="project" value="GO_Central"/>
</dbReference>
<dbReference type="HOGENOM" id="CLU_864264_0_0_1"/>
<keyword evidence="2" id="KW-0436">Ligase</keyword>
<dbReference type="PANTHER" id="PTHR11476:SF7">
    <property type="entry name" value="HISTIDINE--TRNA LIGASE"/>
    <property type="match status" value="1"/>
</dbReference>
<dbReference type="EnsemblPlants" id="KEH40103">
    <property type="protein sequence ID" value="KEH40103"/>
    <property type="gene ID" value="MTR_1g022010"/>
</dbReference>
<evidence type="ECO:0000313" key="4">
    <source>
        <dbReference type="Proteomes" id="UP000002051"/>
    </source>
</evidence>
<dbReference type="Proteomes" id="UP000002051">
    <property type="component" value="Unassembled WGS sequence"/>
</dbReference>